<accession>A0A6P8ZLT1</accession>
<proteinExistence type="predicted"/>
<dbReference type="OrthoDB" id="10029846at2759"/>
<evidence type="ECO:0000313" key="1">
    <source>
        <dbReference type="Proteomes" id="UP000515158"/>
    </source>
</evidence>
<sequence length="137" mass="15706">MQALKRRAREEPNDAPQRIIRQAVAAVDDPEVLAKLPERQSVRRVVNIHQNIGRPRNPRLLQDIDLNAPYTTTMRGTRFLLHDSGREDPDRVIVFCSEESLKVLCQSEVIYADGTFKTVPNQFGQCYRVKFKGIDTT</sequence>
<organism evidence="2">
    <name type="scientific">Thrips palmi</name>
    <name type="common">Melon thrips</name>
    <dbReference type="NCBI Taxonomy" id="161013"/>
    <lineage>
        <taxon>Eukaryota</taxon>
        <taxon>Metazoa</taxon>
        <taxon>Ecdysozoa</taxon>
        <taxon>Arthropoda</taxon>
        <taxon>Hexapoda</taxon>
        <taxon>Insecta</taxon>
        <taxon>Pterygota</taxon>
        <taxon>Neoptera</taxon>
        <taxon>Paraneoptera</taxon>
        <taxon>Thysanoptera</taxon>
        <taxon>Terebrantia</taxon>
        <taxon>Thripoidea</taxon>
        <taxon>Thripidae</taxon>
        <taxon>Thrips</taxon>
    </lineage>
</organism>
<dbReference type="KEGG" id="tpal:117644234"/>
<dbReference type="Proteomes" id="UP000515158">
    <property type="component" value="Unplaced"/>
</dbReference>
<dbReference type="AlphaFoldDB" id="A0A6P8ZLT1"/>
<dbReference type="RefSeq" id="XP_034239394.1">
    <property type="nucleotide sequence ID" value="XM_034383503.1"/>
</dbReference>
<reference evidence="2" key="1">
    <citation type="submission" date="2025-08" db="UniProtKB">
        <authorList>
            <consortium name="RefSeq"/>
        </authorList>
    </citation>
    <scope>IDENTIFICATION</scope>
    <source>
        <tissue evidence="2">Total insect</tissue>
    </source>
</reference>
<protein>
    <submittedName>
        <fullName evidence="2">Uncharacterized protein LOC117644234</fullName>
    </submittedName>
</protein>
<keyword evidence="1" id="KW-1185">Reference proteome</keyword>
<dbReference type="InParanoid" id="A0A6P8ZLT1"/>
<gene>
    <name evidence="2" type="primary">LOC117644234</name>
</gene>
<name>A0A6P8ZLT1_THRPL</name>
<dbReference type="GeneID" id="117644234"/>
<evidence type="ECO:0000313" key="2">
    <source>
        <dbReference type="RefSeq" id="XP_034239394.1"/>
    </source>
</evidence>